<dbReference type="OrthoDB" id="329272at2759"/>
<dbReference type="InterPro" id="IPR000182">
    <property type="entry name" value="GNAT_dom"/>
</dbReference>
<protein>
    <recommendedName>
        <fullName evidence="1">N-acetyltransferase domain-containing protein</fullName>
    </recommendedName>
</protein>
<dbReference type="Pfam" id="PF13673">
    <property type="entry name" value="Acetyltransf_10"/>
    <property type="match status" value="1"/>
</dbReference>
<dbReference type="EMBL" id="DS022310">
    <property type="protein sequence ID" value="OAJ43462.1"/>
    <property type="molecule type" value="Genomic_DNA"/>
</dbReference>
<reference evidence="2 3" key="2">
    <citation type="submission" date="2016-05" db="EMBL/GenBank/DDBJ databases">
        <title>Lineage-specific infection strategies underlie the spectrum of fungal disease in amphibians.</title>
        <authorList>
            <person name="Cuomo C.A."/>
            <person name="Farrer R.A."/>
            <person name="James T."/>
            <person name="Longcore J."/>
            <person name="Birren B."/>
        </authorList>
    </citation>
    <scope>NUCLEOTIDE SEQUENCE [LARGE SCALE GENOMIC DNA]</scope>
    <source>
        <strain evidence="2 3">JEL423</strain>
    </source>
</reference>
<dbReference type="GO" id="GO:0008080">
    <property type="term" value="F:N-acetyltransferase activity"/>
    <property type="evidence" value="ECO:0007669"/>
    <property type="project" value="TreeGrafter"/>
</dbReference>
<gene>
    <name evidence="2" type="ORF">BDEG_26821</name>
</gene>
<organism evidence="2 3">
    <name type="scientific">Batrachochytrium dendrobatidis (strain JEL423)</name>
    <dbReference type="NCBI Taxonomy" id="403673"/>
    <lineage>
        <taxon>Eukaryota</taxon>
        <taxon>Fungi</taxon>
        <taxon>Fungi incertae sedis</taxon>
        <taxon>Chytridiomycota</taxon>
        <taxon>Chytridiomycota incertae sedis</taxon>
        <taxon>Chytridiomycetes</taxon>
        <taxon>Rhizophydiales</taxon>
        <taxon>Rhizophydiales incertae sedis</taxon>
        <taxon>Batrachochytrium</taxon>
    </lineage>
</organism>
<evidence type="ECO:0000313" key="3">
    <source>
        <dbReference type="Proteomes" id="UP000077115"/>
    </source>
</evidence>
<dbReference type="GO" id="GO:0006048">
    <property type="term" value="P:UDP-N-acetylglucosamine biosynthetic process"/>
    <property type="evidence" value="ECO:0007669"/>
    <property type="project" value="UniProtKB-UniPathway"/>
</dbReference>
<proteinExistence type="predicted"/>
<dbReference type="SUPFAM" id="SSF55729">
    <property type="entry name" value="Acyl-CoA N-acyltransferases (Nat)"/>
    <property type="match status" value="1"/>
</dbReference>
<dbReference type="VEuPathDB" id="FungiDB:BDEG_26821"/>
<dbReference type="eggNOG" id="ENOG502S8FT">
    <property type="taxonomic scope" value="Eukaryota"/>
</dbReference>
<sequence>MATVKLVTTPEELKEAHRVRYLVFAVEQGFDASIDVDEIDPKCTHWLLLPEETSAHESSTTASNVSGSAMGTVRMVPTEPCPSLGRLCVLETARGMGGGLKLVQAVHEHAKSKGFDRLQIHSQYDKVDFYSKAGYKVDDPEPFDEEGMPHFHMSIDLV</sequence>
<dbReference type="PROSITE" id="PS51186">
    <property type="entry name" value="GNAT"/>
    <property type="match status" value="1"/>
</dbReference>
<dbReference type="STRING" id="403673.A0A177WU75"/>
<evidence type="ECO:0000259" key="1">
    <source>
        <dbReference type="PROSITE" id="PS51186"/>
    </source>
</evidence>
<evidence type="ECO:0000313" key="2">
    <source>
        <dbReference type="EMBL" id="OAJ43462.1"/>
    </source>
</evidence>
<dbReference type="UniPathway" id="UPA00113">
    <property type="reaction ID" value="UER00529"/>
</dbReference>
<dbReference type="InterPro" id="IPR016181">
    <property type="entry name" value="Acyl_CoA_acyltransferase"/>
</dbReference>
<dbReference type="AlphaFoldDB" id="A0A177WU75"/>
<reference evidence="2 3" key="1">
    <citation type="submission" date="2006-10" db="EMBL/GenBank/DDBJ databases">
        <title>The Genome Sequence of Batrachochytrium dendrobatidis JEL423.</title>
        <authorList>
            <consortium name="The Broad Institute Genome Sequencing Platform"/>
            <person name="Birren B."/>
            <person name="Lander E."/>
            <person name="Galagan J."/>
            <person name="Cuomo C."/>
            <person name="Devon K."/>
            <person name="Jaffe D."/>
            <person name="Butler J."/>
            <person name="Alvarez P."/>
            <person name="Gnerre S."/>
            <person name="Grabherr M."/>
            <person name="Kleber M."/>
            <person name="Mauceli E."/>
            <person name="Brockman W."/>
            <person name="Young S."/>
            <person name="LaButti K."/>
            <person name="Sykes S."/>
            <person name="DeCaprio D."/>
            <person name="Crawford M."/>
            <person name="Koehrsen M."/>
            <person name="Engels R."/>
            <person name="Montgomery P."/>
            <person name="Pearson M."/>
            <person name="Howarth C."/>
            <person name="Larson L."/>
            <person name="White J."/>
            <person name="O'Leary S."/>
            <person name="Kodira C."/>
            <person name="Zeng Q."/>
            <person name="Yandava C."/>
            <person name="Alvarado L."/>
            <person name="Longcore J."/>
            <person name="James T."/>
        </authorList>
    </citation>
    <scope>NUCLEOTIDE SEQUENCE [LARGE SCALE GENOMIC DNA]</scope>
    <source>
        <strain evidence="2 3">JEL423</strain>
    </source>
</reference>
<name>A0A177WU75_BATDL</name>
<dbReference type="CDD" id="cd04301">
    <property type="entry name" value="NAT_SF"/>
    <property type="match status" value="1"/>
</dbReference>
<feature type="domain" description="N-acetyltransferase" evidence="1">
    <location>
        <begin position="21"/>
        <end position="158"/>
    </location>
</feature>
<dbReference type="InterPro" id="IPR039143">
    <property type="entry name" value="GNPNAT1-like"/>
</dbReference>
<dbReference type="Proteomes" id="UP000077115">
    <property type="component" value="Unassembled WGS sequence"/>
</dbReference>
<accession>A0A177WU75</accession>
<dbReference type="PANTHER" id="PTHR13355:SF22">
    <property type="entry name" value="SLL0786 PROTEIN"/>
    <property type="match status" value="1"/>
</dbReference>
<dbReference type="PANTHER" id="PTHR13355">
    <property type="entry name" value="GLUCOSAMINE 6-PHOSPHATE N-ACETYLTRANSFERASE"/>
    <property type="match status" value="1"/>
</dbReference>
<dbReference type="Gene3D" id="3.40.630.30">
    <property type="match status" value="1"/>
</dbReference>